<protein>
    <submittedName>
        <fullName evidence="2">Uncharacterized protein DUF2281</fullName>
    </submittedName>
</protein>
<sequence length="69" mass="7900">MNLSEKILTTVASLPESKQVEVLDFVEYLKLKTEKEESSNWNSFSIASAMRGMENEDSNYSVTDLKETY</sequence>
<evidence type="ECO:0000313" key="3">
    <source>
        <dbReference type="Proteomes" id="UP000238071"/>
    </source>
</evidence>
<evidence type="ECO:0000313" key="2">
    <source>
        <dbReference type="EMBL" id="PPK73529.1"/>
    </source>
</evidence>
<keyword evidence="3" id="KW-1185">Reference proteome</keyword>
<reference evidence="2 3" key="1">
    <citation type="submission" date="2018-02" db="EMBL/GenBank/DDBJ databases">
        <title>Subsurface microbial communities from deep shales in Ohio and West Virginia, USA.</title>
        <authorList>
            <person name="Wrighton K."/>
        </authorList>
    </citation>
    <scope>NUCLEOTIDE SEQUENCE [LARGE SCALE GENOMIC DNA]</scope>
    <source>
        <strain evidence="2 3">OWC-G53F</strain>
    </source>
</reference>
<name>A0A2S6H7R4_9GAMM</name>
<gene>
    <name evidence="2" type="ORF">B0F88_10157</name>
</gene>
<dbReference type="OrthoDB" id="8451054at2"/>
<feature type="domain" description="DUF2281" evidence="1">
    <location>
        <begin position="7"/>
        <end position="53"/>
    </location>
</feature>
<dbReference type="Proteomes" id="UP000238071">
    <property type="component" value="Unassembled WGS sequence"/>
</dbReference>
<dbReference type="EMBL" id="PTIY01000001">
    <property type="protein sequence ID" value="PPK73529.1"/>
    <property type="molecule type" value="Genomic_DNA"/>
</dbReference>
<dbReference type="RefSeq" id="WP_104421948.1">
    <property type="nucleotide sequence ID" value="NZ_PTIY01000001.1"/>
</dbReference>
<organism evidence="2 3">
    <name type="scientific">Methylobacter tundripaludum</name>
    <dbReference type="NCBI Taxonomy" id="173365"/>
    <lineage>
        <taxon>Bacteria</taxon>
        <taxon>Pseudomonadati</taxon>
        <taxon>Pseudomonadota</taxon>
        <taxon>Gammaproteobacteria</taxon>
        <taxon>Methylococcales</taxon>
        <taxon>Methylococcaceae</taxon>
        <taxon>Methylobacter</taxon>
    </lineage>
</organism>
<dbReference type="Pfam" id="PF10047">
    <property type="entry name" value="DUF2281"/>
    <property type="match status" value="1"/>
</dbReference>
<dbReference type="AlphaFoldDB" id="A0A2S6H7R4"/>
<accession>A0A2S6H7R4</accession>
<dbReference type="InterPro" id="IPR018739">
    <property type="entry name" value="DUF2281"/>
</dbReference>
<evidence type="ECO:0000259" key="1">
    <source>
        <dbReference type="Pfam" id="PF10047"/>
    </source>
</evidence>
<proteinExistence type="predicted"/>
<comment type="caution">
    <text evidence="2">The sequence shown here is derived from an EMBL/GenBank/DDBJ whole genome shotgun (WGS) entry which is preliminary data.</text>
</comment>